<comment type="subunit">
    <text evidence="2">Monomer. Binds 30S ribosomal subunits, but not 50S ribosomal subunits or 70S ribosomes.</text>
</comment>
<dbReference type="Pfam" id="PF02033">
    <property type="entry name" value="RBFA"/>
    <property type="match status" value="1"/>
</dbReference>
<evidence type="ECO:0000313" key="4">
    <source>
        <dbReference type="Proteomes" id="UP000004188"/>
    </source>
</evidence>
<name>B6BVJ9_9PROT</name>
<dbReference type="PANTHER" id="PTHR33515:SF1">
    <property type="entry name" value="RIBOSOME-BINDING FACTOR A, CHLOROPLASTIC-RELATED"/>
    <property type="match status" value="1"/>
</dbReference>
<dbReference type="EMBL" id="DS995299">
    <property type="protein sequence ID" value="EDZ63901.1"/>
    <property type="molecule type" value="Genomic_DNA"/>
</dbReference>
<keyword evidence="1 2" id="KW-0690">Ribosome biogenesis</keyword>
<evidence type="ECO:0000256" key="2">
    <source>
        <dbReference type="HAMAP-Rule" id="MF_00003"/>
    </source>
</evidence>
<dbReference type="eggNOG" id="COG0858">
    <property type="taxonomic scope" value="Bacteria"/>
</dbReference>
<dbReference type="Proteomes" id="UP000004188">
    <property type="component" value="Unassembled WGS sequence"/>
</dbReference>
<dbReference type="PANTHER" id="PTHR33515">
    <property type="entry name" value="RIBOSOME-BINDING FACTOR A, CHLOROPLASTIC-RELATED"/>
    <property type="match status" value="1"/>
</dbReference>
<protein>
    <recommendedName>
        <fullName evidence="2">Ribosome-binding factor A</fullName>
    </recommendedName>
</protein>
<comment type="similarity">
    <text evidence="2">Belongs to the RbfA family.</text>
</comment>
<dbReference type="Gene3D" id="3.30.300.20">
    <property type="match status" value="1"/>
</dbReference>
<dbReference type="InterPro" id="IPR000238">
    <property type="entry name" value="RbfA"/>
</dbReference>
<reference evidence="4" key="1">
    <citation type="journal article" date="2012" name="Stand. Genomic Sci.">
        <title>Genome sequence of strain HIMB624, a cultured representative from the OM43 clade of marine Betaproteobacteria.</title>
        <authorList>
            <person name="Huggett M.J."/>
            <person name="Hayakawa D.H."/>
            <person name="Rappe M.S."/>
        </authorList>
    </citation>
    <scope>NUCLEOTIDE SEQUENCE [LARGE SCALE GENOMIC DNA]</scope>
    <source>
        <strain evidence="4">KB13</strain>
    </source>
</reference>
<keyword evidence="4" id="KW-1185">Reference proteome</keyword>
<dbReference type="NCBIfam" id="TIGR00082">
    <property type="entry name" value="rbfA"/>
    <property type="match status" value="1"/>
</dbReference>
<comment type="function">
    <text evidence="2">One of several proteins that assist in the late maturation steps of the functional core of the 30S ribosomal subunit. Associates with free 30S ribosomal subunits (but not with 30S subunits that are part of 70S ribosomes or polysomes). Required for efficient processing of 16S rRNA. May interact with the 5'-terminal helix region of 16S rRNA.</text>
</comment>
<dbReference type="HOGENOM" id="CLU_089475_5_1_4"/>
<dbReference type="GO" id="GO:0030490">
    <property type="term" value="P:maturation of SSU-rRNA"/>
    <property type="evidence" value="ECO:0007669"/>
    <property type="project" value="UniProtKB-UniRule"/>
</dbReference>
<dbReference type="SUPFAM" id="SSF89919">
    <property type="entry name" value="Ribosome-binding factor A, RbfA"/>
    <property type="match status" value="1"/>
</dbReference>
<dbReference type="HAMAP" id="MF_00003">
    <property type="entry name" value="RbfA"/>
    <property type="match status" value="1"/>
</dbReference>
<dbReference type="GO" id="GO:0043024">
    <property type="term" value="F:ribosomal small subunit binding"/>
    <property type="evidence" value="ECO:0007669"/>
    <property type="project" value="TreeGrafter"/>
</dbReference>
<dbReference type="InterPro" id="IPR015946">
    <property type="entry name" value="KH_dom-like_a/b"/>
</dbReference>
<proteinExistence type="inferred from homology"/>
<evidence type="ECO:0000313" key="3">
    <source>
        <dbReference type="EMBL" id="EDZ63901.1"/>
    </source>
</evidence>
<comment type="subcellular location">
    <subcellularLocation>
        <location evidence="2">Cytoplasm</location>
    </subcellularLocation>
</comment>
<gene>
    <name evidence="2 3" type="primary">rbfA</name>
    <name evidence="3" type="ORF">KB13_32</name>
</gene>
<organism evidence="3 4">
    <name type="scientific">beta proteobacterium KB13</name>
    <dbReference type="NCBI Taxonomy" id="314607"/>
    <lineage>
        <taxon>Bacteria</taxon>
        <taxon>Pseudomonadati</taxon>
        <taxon>Pseudomonadota</taxon>
        <taxon>Betaproteobacteria</taxon>
        <taxon>Nitrosomonadales</taxon>
        <taxon>OM43 clade</taxon>
    </lineage>
</organism>
<dbReference type="GO" id="GO:0005829">
    <property type="term" value="C:cytosol"/>
    <property type="evidence" value="ECO:0007669"/>
    <property type="project" value="TreeGrafter"/>
</dbReference>
<dbReference type="InterPro" id="IPR023799">
    <property type="entry name" value="RbfA_dom_sf"/>
</dbReference>
<keyword evidence="2" id="KW-0963">Cytoplasm</keyword>
<sequence length="113" mass="13290">MAKDYPRSNQIGQQIKKEIAEILQYEIQHPTLVNVTITDLELSKDLRHAKIYFISKQDQIELEKALKRSMSFIRQSLSKRMTTRGIPNLEFIYDHSIDHNDRITELLSSAFKK</sequence>
<dbReference type="AlphaFoldDB" id="B6BVJ9"/>
<dbReference type="STRING" id="314607.KB13_32"/>
<accession>B6BVJ9</accession>
<evidence type="ECO:0000256" key="1">
    <source>
        <dbReference type="ARBA" id="ARBA00022517"/>
    </source>
</evidence>